<gene>
    <name evidence="1" type="ORF">METZ01_LOCUS371532</name>
</gene>
<dbReference type="InterPro" id="IPR036162">
    <property type="entry name" value="Resolvase-like_N_sf"/>
</dbReference>
<evidence type="ECO:0008006" key="2">
    <source>
        <dbReference type="Google" id="ProtNLM"/>
    </source>
</evidence>
<reference evidence="1" key="1">
    <citation type="submission" date="2018-05" db="EMBL/GenBank/DDBJ databases">
        <authorList>
            <person name="Lanie J.A."/>
            <person name="Ng W.-L."/>
            <person name="Kazmierczak K.M."/>
            <person name="Andrzejewski T.M."/>
            <person name="Davidsen T.M."/>
            <person name="Wayne K.J."/>
            <person name="Tettelin H."/>
            <person name="Glass J.I."/>
            <person name="Rusch D."/>
            <person name="Podicherti R."/>
            <person name="Tsui H.-C.T."/>
            <person name="Winkler M.E."/>
        </authorList>
    </citation>
    <scope>NUCLEOTIDE SEQUENCE</scope>
</reference>
<evidence type="ECO:0000313" key="1">
    <source>
        <dbReference type="EMBL" id="SVD18678.1"/>
    </source>
</evidence>
<organism evidence="1">
    <name type="scientific">marine metagenome</name>
    <dbReference type="NCBI Taxonomy" id="408172"/>
    <lineage>
        <taxon>unclassified sequences</taxon>
        <taxon>metagenomes</taxon>
        <taxon>ecological metagenomes</taxon>
    </lineage>
</organism>
<dbReference type="AlphaFoldDB" id="A0A382TBE3"/>
<dbReference type="GO" id="GO:0000150">
    <property type="term" value="F:DNA strand exchange activity"/>
    <property type="evidence" value="ECO:0007669"/>
    <property type="project" value="InterPro"/>
</dbReference>
<accession>A0A382TBE3</accession>
<sequence>MKAIGYCVEKKGFFSFAEQQKLFDQFCMNEGFEPAAIFFDRTPNPDDNPGFSQLINFLKANNSMFLVVVVADNKVLGKDPAEILLKITQIEMEGK</sequence>
<proteinExistence type="predicted"/>
<dbReference type="GO" id="GO:0003677">
    <property type="term" value="F:DNA binding"/>
    <property type="evidence" value="ECO:0007669"/>
    <property type="project" value="InterPro"/>
</dbReference>
<name>A0A382TBE3_9ZZZZ</name>
<dbReference type="EMBL" id="UINC01134874">
    <property type="protein sequence ID" value="SVD18678.1"/>
    <property type="molecule type" value="Genomic_DNA"/>
</dbReference>
<feature type="non-terminal residue" evidence="1">
    <location>
        <position position="95"/>
    </location>
</feature>
<protein>
    <recommendedName>
        <fullName evidence="2">Resolvase/invertase-type recombinase catalytic domain-containing protein</fullName>
    </recommendedName>
</protein>
<dbReference type="Gene3D" id="3.40.50.1390">
    <property type="entry name" value="Resolvase, N-terminal catalytic domain"/>
    <property type="match status" value="1"/>
</dbReference>